<dbReference type="Proteomes" id="UP000737018">
    <property type="component" value="Unassembled WGS sequence"/>
</dbReference>
<gene>
    <name evidence="2" type="ORF">CMV_015209</name>
</gene>
<organism evidence="2 3">
    <name type="scientific">Castanea mollissima</name>
    <name type="common">Chinese chestnut</name>
    <dbReference type="NCBI Taxonomy" id="60419"/>
    <lineage>
        <taxon>Eukaryota</taxon>
        <taxon>Viridiplantae</taxon>
        <taxon>Streptophyta</taxon>
        <taxon>Embryophyta</taxon>
        <taxon>Tracheophyta</taxon>
        <taxon>Spermatophyta</taxon>
        <taxon>Magnoliopsida</taxon>
        <taxon>eudicotyledons</taxon>
        <taxon>Gunneridae</taxon>
        <taxon>Pentapetalae</taxon>
        <taxon>rosids</taxon>
        <taxon>fabids</taxon>
        <taxon>Fagales</taxon>
        <taxon>Fagaceae</taxon>
        <taxon>Castanea</taxon>
    </lineage>
</organism>
<feature type="compositionally biased region" description="Basic and acidic residues" evidence="1">
    <location>
        <begin position="33"/>
        <end position="52"/>
    </location>
</feature>
<feature type="region of interest" description="Disordered" evidence="1">
    <location>
        <begin position="1"/>
        <end position="52"/>
    </location>
</feature>
<keyword evidence="3" id="KW-1185">Reference proteome</keyword>
<dbReference type="AlphaFoldDB" id="A0A8J4RAH8"/>
<name>A0A8J4RAH8_9ROSI</name>
<evidence type="ECO:0000313" key="2">
    <source>
        <dbReference type="EMBL" id="KAF3960032.1"/>
    </source>
</evidence>
<protein>
    <submittedName>
        <fullName evidence="2">Uncharacterized protein</fullName>
    </submittedName>
</protein>
<evidence type="ECO:0000256" key="1">
    <source>
        <dbReference type="SAM" id="MobiDB-lite"/>
    </source>
</evidence>
<evidence type="ECO:0000313" key="3">
    <source>
        <dbReference type="Proteomes" id="UP000737018"/>
    </source>
</evidence>
<feature type="region of interest" description="Disordered" evidence="1">
    <location>
        <begin position="71"/>
        <end position="95"/>
    </location>
</feature>
<comment type="caution">
    <text evidence="2">The sequence shown here is derived from an EMBL/GenBank/DDBJ whole genome shotgun (WGS) entry which is preliminary data.</text>
</comment>
<reference evidence="2" key="1">
    <citation type="submission" date="2020-03" db="EMBL/GenBank/DDBJ databases">
        <title>Castanea mollissima Vanexum genome sequencing.</title>
        <authorList>
            <person name="Staton M."/>
        </authorList>
    </citation>
    <scope>NUCLEOTIDE SEQUENCE</scope>
    <source>
        <tissue evidence="2">Leaf</tissue>
    </source>
</reference>
<dbReference type="EMBL" id="JRKL02002191">
    <property type="protein sequence ID" value="KAF3960032.1"/>
    <property type="molecule type" value="Genomic_DNA"/>
</dbReference>
<feature type="compositionally biased region" description="Polar residues" evidence="1">
    <location>
        <begin position="1"/>
        <end position="17"/>
    </location>
</feature>
<sequence>MLQTINKFGSGSLNSQEPPIRETKGSSNHGKRNNRDNIRHFKEHEDSESKNRENFLNELFFLRHEAEQIKEEWDKQPIASRNKKQPETARQGSSN</sequence>
<accession>A0A8J4RAH8</accession>
<proteinExistence type="predicted"/>